<proteinExistence type="predicted"/>
<keyword evidence="1" id="KW-1133">Transmembrane helix</keyword>
<name>A0A934W4L1_9MICO</name>
<evidence type="ECO:0000256" key="1">
    <source>
        <dbReference type="SAM" id="Phobius"/>
    </source>
</evidence>
<feature type="transmembrane region" description="Helical" evidence="1">
    <location>
        <begin position="30"/>
        <end position="49"/>
    </location>
</feature>
<dbReference type="EMBL" id="JAEPES010000006">
    <property type="protein sequence ID" value="MBK4349081.1"/>
    <property type="molecule type" value="Genomic_DNA"/>
</dbReference>
<dbReference type="Proteomes" id="UP000636458">
    <property type="component" value="Unassembled WGS sequence"/>
</dbReference>
<dbReference type="RefSeq" id="WP_200557271.1">
    <property type="nucleotide sequence ID" value="NZ_JAEPES010000006.1"/>
</dbReference>
<evidence type="ECO:0000313" key="2">
    <source>
        <dbReference type="EMBL" id="MBK4349081.1"/>
    </source>
</evidence>
<protein>
    <submittedName>
        <fullName evidence="2">Uncharacterized protein</fullName>
    </submittedName>
</protein>
<sequence length="94" mass="9848">MTDPASLTGTLPLPEPAASVTGPRVRIGQIVWGLIVMAIGVGALAVLGSPERRDTVLNWLLHLTPGQGWLVAVLVAGAILLLLGALALVRRLRR</sequence>
<reference evidence="2" key="1">
    <citation type="submission" date="2021-01" db="EMBL/GenBank/DDBJ databases">
        <title>Lacisediminihabitans sp. nov. strain G11-30, isolated from Antarctic Soil.</title>
        <authorList>
            <person name="Li J."/>
        </authorList>
    </citation>
    <scope>NUCLEOTIDE SEQUENCE</scope>
    <source>
        <strain evidence="2">G11-30</strain>
    </source>
</reference>
<evidence type="ECO:0000313" key="3">
    <source>
        <dbReference type="Proteomes" id="UP000636458"/>
    </source>
</evidence>
<keyword evidence="1" id="KW-0472">Membrane</keyword>
<organism evidence="2 3">
    <name type="scientific">Lacisediminihabitans changchengi</name>
    <dbReference type="NCBI Taxonomy" id="2787634"/>
    <lineage>
        <taxon>Bacteria</taxon>
        <taxon>Bacillati</taxon>
        <taxon>Actinomycetota</taxon>
        <taxon>Actinomycetes</taxon>
        <taxon>Micrococcales</taxon>
        <taxon>Microbacteriaceae</taxon>
        <taxon>Lacisediminihabitans</taxon>
    </lineage>
</organism>
<keyword evidence="3" id="KW-1185">Reference proteome</keyword>
<gene>
    <name evidence="2" type="ORF">IV501_15735</name>
</gene>
<comment type="caution">
    <text evidence="2">The sequence shown here is derived from an EMBL/GenBank/DDBJ whole genome shotgun (WGS) entry which is preliminary data.</text>
</comment>
<accession>A0A934W4L1</accession>
<dbReference type="AlphaFoldDB" id="A0A934W4L1"/>
<feature type="transmembrane region" description="Helical" evidence="1">
    <location>
        <begin position="69"/>
        <end position="89"/>
    </location>
</feature>
<keyword evidence="1" id="KW-0812">Transmembrane</keyword>